<keyword evidence="3" id="KW-1185">Reference proteome</keyword>
<gene>
    <name evidence="2" type="ORF">P171DRAFT_435995</name>
</gene>
<dbReference type="EMBL" id="MU001509">
    <property type="protein sequence ID" value="KAF2439294.1"/>
    <property type="molecule type" value="Genomic_DNA"/>
</dbReference>
<dbReference type="OrthoDB" id="5364171at2759"/>
<reference evidence="2" key="1">
    <citation type="journal article" date="2020" name="Stud. Mycol.">
        <title>101 Dothideomycetes genomes: a test case for predicting lifestyles and emergence of pathogens.</title>
        <authorList>
            <person name="Haridas S."/>
            <person name="Albert R."/>
            <person name="Binder M."/>
            <person name="Bloem J."/>
            <person name="Labutti K."/>
            <person name="Salamov A."/>
            <person name="Andreopoulos B."/>
            <person name="Baker S."/>
            <person name="Barry K."/>
            <person name="Bills G."/>
            <person name="Bluhm B."/>
            <person name="Cannon C."/>
            <person name="Castanera R."/>
            <person name="Culley D."/>
            <person name="Daum C."/>
            <person name="Ezra D."/>
            <person name="Gonzalez J."/>
            <person name="Henrissat B."/>
            <person name="Kuo A."/>
            <person name="Liang C."/>
            <person name="Lipzen A."/>
            <person name="Lutzoni F."/>
            <person name="Magnuson J."/>
            <person name="Mondo S."/>
            <person name="Nolan M."/>
            <person name="Ohm R."/>
            <person name="Pangilinan J."/>
            <person name="Park H.-J."/>
            <person name="Ramirez L."/>
            <person name="Alfaro M."/>
            <person name="Sun H."/>
            <person name="Tritt A."/>
            <person name="Yoshinaga Y."/>
            <person name="Zwiers L.-H."/>
            <person name="Turgeon B."/>
            <person name="Goodwin S."/>
            <person name="Spatafora J."/>
            <person name="Crous P."/>
            <person name="Grigoriev I."/>
        </authorList>
    </citation>
    <scope>NUCLEOTIDE SEQUENCE</scope>
    <source>
        <strain evidence="2">CBS 690.94</strain>
    </source>
</reference>
<name>A0A9P4U5R0_9PLEO</name>
<feature type="compositionally biased region" description="Basic and acidic residues" evidence="1">
    <location>
        <begin position="28"/>
        <end position="38"/>
    </location>
</feature>
<comment type="caution">
    <text evidence="2">The sequence shown here is derived from an EMBL/GenBank/DDBJ whole genome shotgun (WGS) entry which is preliminary data.</text>
</comment>
<feature type="region of interest" description="Disordered" evidence="1">
    <location>
        <begin position="1"/>
        <end position="38"/>
    </location>
</feature>
<protein>
    <submittedName>
        <fullName evidence="2">Uncharacterized protein</fullName>
    </submittedName>
</protein>
<accession>A0A9P4U5R0</accession>
<dbReference type="Proteomes" id="UP000799764">
    <property type="component" value="Unassembled WGS sequence"/>
</dbReference>
<evidence type="ECO:0000256" key="1">
    <source>
        <dbReference type="SAM" id="MobiDB-lite"/>
    </source>
</evidence>
<organism evidence="2 3">
    <name type="scientific">Karstenula rhodostoma CBS 690.94</name>
    <dbReference type="NCBI Taxonomy" id="1392251"/>
    <lineage>
        <taxon>Eukaryota</taxon>
        <taxon>Fungi</taxon>
        <taxon>Dikarya</taxon>
        <taxon>Ascomycota</taxon>
        <taxon>Pezizomycotina</taxon>
        <taxon>Dothideomycetes</taxon>
        <taxon>Pleosporomycetidae</taxon>
        <taxon>Pleosporales</taxon>
        <taxon>Massarineae</taxon>
        <taxon>Didymosphaeriaceae</taxon>
        <taxon>Karstenula</taxon>
    </lineage>
</organism>
<proteinExistence type="predicted"/>
<evidence type="ECO:0000313" key="3">
    <source>
        <dbReference type="Proteomes" id="UP000799764"/>
    </source>
</evidence>
<evidence type="ECO:0000313" key="2">
    <source>
        <dbReference type="EMBL" id="KAF2439294.1"/>
    </source>
</evidence>
<sequence length="430" mass="47150">MDPPPRRHSRASRSVHSATHFSEPPLHPVREHYWDDDMSTRPKSMSDFQALIDASTPLNALNGQGLPRKKPSISLAAGLMMTSESPRNFSRPTTPATAPAAPAGGPWSENLFYAYAQKSDYAQSAPFVLTFASALVAEQWWSLVQREYPESSRPGPQLFILKGDDMQEQIQDNPKFFHLRNSWFYTPSDGATAPIPLQDYRGNPVAAPEPSRDGEEKAETSAFDLKGLESTLKKMAAMITENTQSIRALSVAQSTGLQTMQEINESTSTQIKALADNQAALQAIVDQNASHYIALSNSTFGAHSSMQNVLQSNAKQIESLARGQKKLVETCADMMHSVEKVGEAMKEVGSDSASNASVMRETERSIGTIVNRIQPPPRKLNRRVKGVWYEYDDGPNGASQLSGSVTPRKKVTMLDTPPKTPKTSLSARTT</sequence>
<feature type="compositionally biased region" description="Basic residues" evidence="1">
    <location>
        <begin position="1"/>
        <end position="13"/>
    </location>
</feature>
<feature type="compositionally biased region" description="Polar residues" evidence="1">
    <location>
        <begin position="421"/>
        <end position="430"/>
    </location>
</feature>
<feature type="region of interest" description="Disordered" evidence="1">
    <location>
        <begin position="393"/>
        <end position="430"/>
    </location>
</feature>
<dbReference type="AlphaFoldDB" id="A0A9P4U5R0"/>